<proteinExistence type="predicted"/>
<feature type="transmembrane region" description="Helical" evidence="5">
    <location>
        <begin position="92"/>
        <end position="111"/>
    </location>
</feature>
<gene>
    <name evidence="6" type="ORF">D1B31_02990</name>
</gene>
<evidence type="ECO:0000256" key="5">
    <source>
        <dbReference type="SAM" id="Phobius"/>
    </source>
</evidence>
<dbReference type="InterPro" id="IPR003339">
    <property type="entry name" value="ABC/ECF_trnsptr_transmembrane"/>
</dbReference>
<evidence type="ECO:0000313" key="7">
    <source>
        <dbReference type="Proteomes" id="UP000284416"/>
    </source>
</evidence>
<keyword evidence="2 5" id="KW-0812">Transmembrane</keyword>
<comment type="subcellular location">
    <subcellularLocation>
        <location evidence="1">Membrane</location>
        <topology evidence="1">Multi-pass membrane protein</topology>
    </subcellularLocation>
</comment>
<evidence type="ECO:0000256" key="1">
    <source>
        <dbReference type="ARBA" id="ARBA00004141"/>
    </source>
</evidence>
<keyword evidence="3 5" id="KW-1133">Transmembrane helix</keyword>
<name>A0A417YYQ4_9BACI</name>
<evidence type="ECO:0000256" key="2">
    <source>
        <dbReference type="ARBA" id="ARBA00022692"/>
    </source>
</evidence>
<evidence type="ECO:0000256" key="4">
    <source>
        <dbReference type="ARBA" id="ARBA00023136"/>
    </source>
</evidence>
<dbReference type="CDD" id="cd16914">
    <property type="entry name" value="EcfT"/>
    <property type="match status" value="1"/>
</dbReference>
<dbReference type="AlphaFoldDB" id="A0A417YYQ4"/>
<feature type="transmembrane region" description="Helical" evidence="5">
    <location>
        <begin position="12"/>
        <end position="42"/>
    </location>
</feature>
<dbReference type="PANTHER" id="PTHR33514:SF13">
    <property type="entry name" value="PROTEIN ABCI12, CHLOROPLASTIC"/>
    <property type="match status" value="1"/>
</dbReference>
<organism evidence="6 7">
    <name type="scientific">Neobacillus notoginsengisoli</name>
    <dbReference type="NCBI Taxonomy" id="1578198"/>
    <lineage>
        <taxon>Bacteria</taxon>
        <taxon>Bacillati</taxon>
        <taxon>Bacillota</taxon>
        <taxon>Bacilli</taxon>
        <taxon>Bacillales</taxon>
        <taxon>Bacillaceae</taxon>
        <taxon>Neobacillus</taxon>
    </lineage>
</organism>
<keyword evidence="7" id="KW-1185">Reference proteome</keyword>
<reference evidence="6 7" key="1">
    <citation type="journal article" date="2017" name="Int. J. Syst. Evol. Microbiol.">
        <title>Bacillus notoginsengisoli sp. nov., a novel bacterium isolated from the rhizosphere of Panax notoginseng.</title>
        <authorList>
            <person name="Zhang M.Y."/>
            <person name="Cheng J."/>
            <person name="Cai Y."/>
            <person name="Zhang T.Y."/>
            <person name="Wu Y.Y."/>
            <person name="Manikprabhu D."/>
            <person name="Li W.J."/>
            <person name="Zhang Y.X."/>
        </authorList>
    </citation>
    <scope>NUCLEOTIDE SEQUENCE [LARGE SCALE GENOMIC DNA]</scope>
    <source>
        <strain evidence="6 7">JCM 30743</strain>
    </source>
</reference>
<dbReference type="EMBL" id="QWEG01000002">
    <property type="protein sequence ID" value="RHW42866.1"/>
    <property type="molecule type" value="Genomic_DNA"/>
</dbReference>
<keyword evidence="4 5" id="KW-0472">Membrane</keyword>
<dbReference type="Pfam" id="PF02361">
    <property type="entry name" value="CbiQ"/>
    <property type="match status" value="1"/>
</dbReference>
<feature type="transmembrane region" description="Helical" evidence="5">
    <location>
        <begin position="123"/>
        <end position="144"/>
    </location>
</feature>
<dbReference type="PANTHER" id="PTHR33514">
    <property type="entry name" value="PROTEIN ABCI12, CHLOROPLASTIC"/>
    <property type="match status" value="1"/>
</dbReference>
<sequence>MQMNRLHPFTAFFYYAGALAMLILFQHPVFLLAGFTFVLLVNFVQDRCRGLQRWFFFLATSGLLIFLVNPLFNERGRHVLLEVWDHRITLEAVTLGGMSALSIMGIIALFVSYNEIMTPNKLLFLFAKVMPQFAVLLMLTLRFIPLMRIRLGEIAAVQASKGILAGSGKLRERAKNGMLYIQALLVFSLEEAIQTADSMKARGYGSGKRSSYHHFRFRRIDWLSLGLLVPSILFAIYGRSMGFGVLTVYPVMEEIGLPKQELLGILLSFVFFLAYPVIIELKGAFGWRKSN</sequence>
<feature type="transmembrane region" description="Helical" evidence="5">
    <location>
        <begin position="220"/>
        <end position="242"/>
    </location>
</feature>
<dbReference type="OrthoDB" id="2039442at2"/>
<comment type="caution">
    <text evidence="6">The sequence shown here is derived from an EMBL/GenBank/DDBJ whole genome shotgun (WGS) entry which is preliminary data.</text>
</comment>
<dbReference type="GO" id="GO:0005886">
    <property type="term" value="C:plasma membrane"/>
    <property type="evidence" value="ECO:0007669"/>
    <property type="project" value="TreeGrafter"/>
</dbReference>
<protein>
    <submittedName>
        <fullName evidence="6">Energy-coupling factor transporter transmembrane protein EcfT</fullName>
    </submittedName>
</protein>
<accession>A0A417YYQ4</accession>
<feature type="transmembrane region" description="Helical" evidence="5">
    <location>
        <begin position="262"/>
        <end position="281"/>
    </location>
</feature>
<dbReference type="Proteomes" id="UP000284416">
    <property type="component" value="Unassembled WGS sequence"/>
</dbReference>
<evidence type="ECO:0000256" key="3">
    <source>
        <dbReference type="ARBA" id="ARBA00022989"/>
    </source>
</evidence>
<feature type="transmembrane region" description="Helical" evidence="5">
    <location>
        <begin position="54"/>
        <end position="72"/>
    </location>
</feature>
<evidence type="ECO:0000313" key="6">
    <source>
        <dbReference type="EMBL" id="RHW42866.1"/>
    </source>
</evidence>